<feature type="region of interest" description="Disordered" evidence="1">
    <location>
        <begin position="1"/>
        <end position="27"/>
    </location>
</feature>
<dbReference type="RefSeq" id="WP_088969464.1">
    <property type="nucleotide sequence ID" value="NZ_JBHLYF010000014.1"/>
</dbReference>
<gene>
    <name evidence="2" type="ORF">GA0074704_1078</name>
</gene>
<accession>A0A1C5H518</accession>
<evidence type="ECO:0000313" key="3">
    <source>
        <dbReference type="Proteomes" id="UP000198210"/>
    </source>
</evidence>
<organism evidence="2 3">
    <name type="scientific">Micromonospora siamensis</name>
    <dbReference type="NCBI Taxonomy" id="299152"/>
    <lineage>
        <taxon>Bacteria</taxon>
        <taxon>Bacillati</taxon>
        <taxon>Actinomycetota</taxon>
        <taxon>Actinomycetes</taxon>
        <taxon>Micromonosporales</taxon>
        <taxon>Micromonosporaceae</taxon>
        <taxon>Micromonospora</taxon>
    </lineage>
</organism>
<dbReference type="EMBL" id="LT607751">
    <property type="protein sequence ID" value="SCG41110.1"/>
    <property type="molecule type" value="Genomic_DNA"/>
</dbReference>
<dbReference type="Gene3D" id="6.10.250.660">
    <property type="match status" value="1"/>
</dbReference>
<proteinExistence type="predicted"/>
<protein>
    <submittedName>
        <fullName evidence="2">DivIVA domain-containing protein</fullName>
    </submittedName>
</protein>
<evidence type="ECO:0000256" key="1">
    <source>
        <dbReference type="SAM" id="MobiDB-lite"/>
    </source>
</evidence>
<dbReference type="Proteomes" id="UP000198210">
    <property type="component" value="Chromosome I"/>
</dbReference>
<dbReference type="AlphaFoldDB" id="A0A1C5H518"/>
<evidence type="ECO:0000313" key="2">
    <source>
        <dbReference type="EMBL" id="SCG41110.1"/>
    </source>
</evidence>
<reference evidence="2 3" key="1">
    <citation type="submission" date="2016-06" db="EMBL/GenBank/DDBJ databases">
        <authorList>
            <person name="Kjaerup R.B."/>
            <person name="Dalgaard T.S."/>
            <person name="Juul-Madsen H.R."/>
        </authorList>
    </citation>
    <scope>NUCLEOTIDE SEQUENCE [LARGE SCALE GENOMIC DNA]</scope>
    <source>
        <strain evidence="2 3">DSM 45097</strain>
    </source>
</reference>
<keyword evidence="3" id="KW-1185">Reference proteome</keyword>
<sequence length="96" mass="11292">MRNLLRRLTRRPDTPQLAPTPTIRSGPLRPWQVRERCFNQRRHGLDPVEIRAFLHRVADELAVAQTALVAVQEENVRIKNALRTWQSAQSANRRYR</sequence>
<name>A0A1C5H518_9ACTN</name>